<proteinExistence type="predicted"/>
<evidence type="ECO:0000313" key="2">
    <source>
        <dbReference type="Proteomes" id="UP001056120"/>
    </source>
</evidence>
<gene>
    <name evidence="1" type="ORF">L1987_48924</name>
</gene>
<evidence type="ECO:0000313" key="1">
    <source>
        <dbReference type="EMBL" id="KAI3774371.1"/>
    </source>
</evidence>
<keyword evidence="2" id="KW-1185">Reference proteome</keyword>
<dbReference type="EMBL" id="CM042033">
    <property type="protein sequence ID" value="KAI3774371.1"/>
    <property type="molecule type" value="Genomic_DNA"/>
</dbReference>
<sequence length="541" mass="58956">MPLSELYSSVDDKNESSQQKSTDISYIPNDEFVELIWEKGQIMMQGQSSKGKKTPVSNSFQFQTSKVQEKDGLLDVPMPGMGSNQDDDMVPWLNYPLDDYCSDLLPELSGVTVHELPMHNGVNVIEKRVNEDPKVSRSSHLFSFSDPTVRSGGVSDIGNSSSRSQPSSVAHRDPVDRSEKMVLNFSHFSRPAAKAMAKANAQNHGNHGAVNVVNHEPRKEIGQPGLDLVKVGLNPSASKPLDEPHCVDKSTHDVNGGKESVKNNEPIGASSSVCSANSAERASNDLTKNCTRKSRDMEDFECQSQDDEEESLGTKTAGGSRNGSRSKRSRAAEVHNLSERRRRDRINEKMCALQELIPNCNKVDKASMLDEAIEYLKTLQLQLQIMSMGAGLCMPPMMYPTGMHPPHFSPMGIGMGMSYGMGMGMEMSGGPHMFPFPPTTQGSRHTVPSPSMYGHPSQGMPMLLSQPPMPGIPIYPAARQVEVPDVGPSSKDPMHNKNPNAMTHTSSQSQDANKSLNQSTSVNTKDQPLEAGCSTGRTMPA</sequence>
<accession>A0ACB9FUD4</accession>
<dbReference type="Proteomes" id="UP001056120">
    <property type="component" value="Linkage Group LG16"/>
</dbReference>
<reference evidence="2" key="1">
    <citation type="journal article" date="2022" name="Mol. Ecol. Resour.">
        <title>The genomes of chicory, endive, great burdock and yacon provide insights into Asteraceae palaeo-polyploidization history and plant inulin production.</title>
        <authorList>
            <person name="Fan W."/>
            <person name="Wang S."/>
            <person name="Wang H."/>
            <person name="Wang A."/>
            <person name="Jiang F."/>
            <person name="Liu H."/>
            <person name="Zhao H."/>
            <person name="Xu D."/>
            <person name="Zhang Y."/>
        </authorList>
    </citation>
    <scope>NUCLEOTIDE SEQUENCE [LARGE SCALE GENOMIC DNA]</scope>
    <source>
        <strain evidence="2">cv. Yunnan</strain>
    </source>
</reference>
<protein>
    <submittedName>
        <fullName evidence="1">Uncharacterized protein</fullName>
    </submittedName>
</protein>
<reference evidence="1 2" key="2">
    <citation type="journal article" date="2022" name="Mol. Ecol. Resour.">
        <title>The genomes of chicory, endive, great burdock and yacon provide insights into Asteraceae paleo-polyploidization history and plant inulin production.</title>
        <authorList>
            <person name="Fan W."/>
            <person name="Wang S."/>
            <person name="Wang H."/>
            <person name="Wang A."/>
            <person name="Jiang F."/>
            <person name="Liu H."/>
            <person name="Zhao H."/>
            <person name="Xu D."/>
            <person name="Zhang Y."/>
        </authorList>
    </citation>
    <scope>NUCLEOTIDE SEQUENCE [LARGE SCALE GENOMIC DNA]</scope>
    <source>
        <strain evidence="2">cv. Yunnan</strain>
        <tissue evidence="1">Leaves</tissue>
    </source>
</reference>
<name>A0ACB9FUD4_9ASTR</name>
<comment type="caution">
    <text evidence="1">The sequence shown here is derived from an EMBL/GenBank/DDBJ whole genome shotgun (WGS) entry which is preliminary data.</text>
</comment>
<organism evidence="1 2">
    <name type="scientific">Smallanthus sonchifolius</name>
    <dbReference type="NCBI Taxonomy" id="185202"/>
    <lineage>
        <taxon>Eukaryota</taxon>
        <taxon>Viridiplantae</taxon>
        <taxon>Streptophyta</taxon>
        <taxon>Embryophyta</taxon>
        <taxon>Tracheophyta</taxon>
        <taxon>Spermatophyta</taxon>
        <taxon>Magnoliopsida</taxon>
        <taxon>eudicotyledons</taxon>
        <taxon>Gunneridae</taxon>
        <taxon>Pentapetalae</taxon>
        <taxon>asterids</taxon>
        <taxon>campanulids</taxon>
        <taxon>Asterales</taxon>
        <taxon>Asteraceae</taxon>
        <taxon>Asteroideae</taxon>
        <taxon>Heliantheae alliance</taxon>
        <taxon>Millerieae</taxon>
        <taxon>Smallanthus</taxon>
    </lineage>
</organism>